<proteinExistence type="predicted"/>
<accession>A0AAN6VKT4</accession>
<dbReference type="AlphaFoldDB" id="A0AAN6VKT4"/>
<name>A0AAN6VKT4_9PEZI</name>
<evidence type="ECO:0000313" key="2">
    <source>
        <dbReference type="Proteomes" id="UP001302745"/>
    </source>
</evidence>
<comment type="caution">
    <text evidence="1">The sequence shown here is derived from an EMBL/GenBank/DDBJ whole genome shotgun (WGS) entry which is preliminary data.</text>
</comment>
<reference evidence="1" key="2">
    <citation type="submission" date="2023-05" db="EMBL/GenBank/DDBJ databases">
        <authorList>
            <consortium name="Lawrence Berkeley National Laboratory"/>
            <person name="Steindorff A."/>
            <person name="Hensen N."/>
            <person name="Bonometti L."/>
            <person name="Westerberg I."/>
            <person name="Brannstrom I.O."/>
            <person name="Guillou S."/>
            <person name="Cros-Aarteil S."/>
            <person name="Calhoun S."/>
            <person name="Haridas S."/>
            <person name="Kuo A."/>
            <person name="Mondo S."/>
            <person name="Pangilinan J."/>
            <person name="Riley R."/>
            <person name="Labutti K."/>
            <person name="Andreopoulos B."/>
            <person name="Lipzen A."/>
            <person name="Chen C."/>
            <person name="Yanf M."/>
            <person name="Daum C."/>
            <person name="Ng V."/>
            <person name="Clum A."/>
            <person name="Ohm R."/>
            <person name="Martin F."/>
            <person name="Silar P."/>
            <person name="Natvig D."/>
            <person name="Lalanne C."/>
            <person name="Gautier V."/>
            <person name="Ament-Velasquez S.L."/>
            <person name="Kruys A."/>
            <person name="Hutchinson M.I."/>
            <person name="Powell A.J."/>
            <person name="Barry K."/>
            <person name="Miller A.N."/>
            <person name="Grigoriev I.V."/>
            <person name="Debuchy R."/>
            <person name="Gladieux P."/>
            <person name="Thoren M.H."/>
            <person name="Johannesson H."/>
        </authorList>
    </citation>
    <scope>NUCLEOTIDE SEQUENCE</scope>
    <source>
        <strain evidence="1">CBS 538.74</strain>
    </source>
</reference>
<keyword evidence="2" id="KW-1185">Reference proteome</keyword>
<dbReference type="InterPro" id="IPR014839">
    <property type="entry name" value="Crt10"/>
</dbReference>
<sequence length="758" mass="84125">MDSEAAGVHEAYEQLYVSPNCSVQTAESRFGAHVLDDLGTFVNEGPHDNDMVFDDDEDDGEVDEEDDALEEGVFAELYDWSPALGGGAGLETDPNHAQHGFPRIATTRHNLTALSQRFNLYFAAYQDRIYVYQPRRAGPQILPPPSLILHPRPSKLGDECGGFLDQRFPHQINHIVVGNLGALEIVVLAYDDGDTIAYYTHSIVRCIRANSDQVRGPGASPGRQGAHLKPFFHENVGKTAWGLAIHEQSRLIAVSSNLHEVTVFAFALSHVSAAVKIPELEFSPTLPCGKRAFELQRHIQSRTRTWRIILPLGRGGNNIPNISFLDDDAGDAERVVAIDIGGTVWLLDIWRIGTLPIRWPDSDAREQQMVHGVRGWGVLVLPYSSFRPTKTVRESLGVPGGEVMAVMKSEETNRVWLDTTCSLYYIKGFSSNPDTIFRQRHTRLDYGRTHAAKPEFQEEDLSDTYWSESESEDEGVCMTTSPGALGKKPAYTAALGAAMERWSTVTAFSGRSDSSFEDLSDETQLSRCIIPSFGETPPLDGNPSRHTLFSRMQPDRQRRTKHIEFSKADVPSHLAKDYCILRTSPTDVELLPFNRDAPCVECKCLLTHHNHTGVAAPWDLHPAYSERVSMLLHVPELSLVVTGSPTGRVALLTLTKTAKKLYNTELRHGFRVDCVLPRKAEDGKKLRPGCTLIGVAISPVPYRPGKGLELRPERGGRETAAAAAAAPVMYRLMLHYKNHTILMYDVSRGGEEDELLVF</sequence>
<evidence type="ECO:0008006" key="3">
    <source>
        <dbReference type="Google" id="ProtNLM"/>
    </source>
</evidence>
<dbReference type="Pfam" id="PF08728">
    <property type="entry name" value="CRT10"/>
    <property type="match status" value="1"/>
</dbReference>
<protein>
    <recommendedName>
        <fullName evidence="3">Pyridine nucleotide-disulfide oxidoreductase family protein</fullName>
    </recommendedName>
</protein>
<organism evidence="1 2">
    <name type="scientific">Chaetomidium leptoderma</name>
    <dbReference type="NCBI Taxonomy" id="669021"/>
    <lineage>
        <taxon>Eukaryota</taxon>
        <taxon>Fungi</taxon>
        <taxon>Dikarya</taxon>
        <taxon>Ascomycota</taxon>
        <taxon>Pezizomycotina</taxon>
        <taxon>Sordariomycetes</taxon>
        <taxon>Sordariomycetidae</taxon>
        <taxon>Sordariales</taxon>
        <taxon>Chaetomiaceae</taxon>
        <taxon>Chaetomidium</taxon>
    </lineage>
</organism>
<dbReference type="Proteomes" id="UP001302745">
    <property type="component" value="Unassembled WGS sequence"/>
</dbReference>
<dbReference type="EMBL" id="MU856942">
    <property type="protein sequence ID" value="KAK4153403.1"/>
    <property type="molecule type" value="Genomic_DNA"/>
</dbReference>
<gene>
    <name evidence="1" type="ORF">C8A00DRAFT_15379</name>
</gene>
<evidence type="ECO:0000313" key="1">
    <source>
        <dbReference type="EMBL" id="KAK4153403.1"/>
    </source>
</evidence>
<reference evidence="1" key="1">
    <citation type="journal article" date="2023" name="Mol. Phylogenet. Evol.">
        <title>Genome-scale phylogeny and comparative genomics of the fungal order Sordariales.</title>
        <authorList>
            <person name="Hensen N."/>
            <person name="Bonometti L."/>
            <person name="Westerberg I."/>
            <person name="Brannstrom I.O."/>
            <person name="Guillou S."/>
            <person name="Cros-Aarteil S."/>
            <person name="Calhoun S."/>
            <person name="Haridas S."/>
            <person name="Kuo A."/>
            <person name="Mondo S."/>
            <person name="Pangilinan J."/>
            <person name="Riley R."/>
            <person name="LaButti K."/>
            <person name="Andreopoulos B."/>
            <person name="Lipzen A."/>
            <person name="Chen C."/>
            <person name="Yan M."/>
            <person name="Daum C."/>
            <person name="Ng V."/>
            <person name="Clum A."/>
            <person name="Steindorff A."/>
            <person name="Ohm R.A."/>
            <person name="Martin F."/>
            <person name="Silar P."/>
            <person name="Natvig D.O."/>
            <person name="Lalanne C."/>
            <person name="Gautier V."/>
            <person name="Ament-Velasquez S.L."/>
            <person name="Kruys A."/>
            <person name="Hutchinson M.I."/>
            <person name="Powell A.J."/>
            <person name="Barry K."/>
            <person name="Miller A.N."/>
            <person name="Grigoriev I.V."/>
            <person name="Debuchy R."/>
            <person name="Gladieux P."/>
            <person name="Hiltunen Thoren M."/>
            <person name="Johannesson H."/>
        </authorList>
    </citation>
    <scope>NUCLEOTIDE SEQUENCE</scope>
    <source>
        <strain evidence="1">CBS 538.74</strain>
    </source>
</reference>